<organism evidence="1 2">
    <name type="scientific">Streptosporangium oxazolinicum</name>
    <dbReference type="NCBI Taxonomy" id="909287"/>
    <lineage>
        <taxon>Bacteria</taxon>
        <taxon>Bacillati</taxon>
        <taxon>Actinomycetota</taxon>
        <taxon>Actinomycetes</taxon>
        <taxon>Streptosporangiales</taxon>
        <taxon>Streptosporangiaceae</taxon>
        <taxon>Streptosporangium</taxon>
    </lineage>
</organism>
<accession>A0ABP8BL41</accession>
<sequence>MPDTPTSPPPRKLTSYGPLQLARRLDLTEWQVARAVAAGLLPPADQATRRWPAAVVEDAATRREAIVAGAGAIPDVGAHRAAEALTERFDDLEVTVTANAVVELHRRGLLPQALDEDGNPAEYKDHVLYCGRALEAFEDRTALLRAIVDGEMHTADEAAKQLLIRRTDFDHLVRAGRIEPKGWGRGPYQRRRDVPEVPLYRTGDLHALASDRGIDWEAVRATPAGRPSLLAALPSVSAEVDS</sequence>
<evidence type="ECO:0000313" key="1">
    <source>
        <dbReference type="EMBL" id="GAA4209124.1"/>
    </source>
</evidence>
<evidence type="ECO:0000313" key="2">
    <source>
        <dbReference type="Proteomes" id="UP001501251"/>
    </source>
</evidence>
<dbReference type="Proteomes" id="UP001501251">
    <property type="component" value="Unassembled WGS sequence"/>
</dbReference>
<gene>
    <name evidence="1" type="ORF">GCM10022252_75170</name>
</gene>
<protein>
    <submittedName>
        <fullName evidence="1">Uncharacterized protein</fullName>
    </submittedName>
</protein>
<keyword evidence="2" id="KW-1185">Reference proteome</keyword>
<comment type="caution">
    <text evidence="1">The sequence shown here is derived from an EMBL/GenBank/DDBJ whole genome shotgun (WGS) entry which is preliminary data.</text>
</comment>
<reference evidence="2" key="1">
    <citation type="journal article" date="2019" name="Int. J. Syst. Evol. Microbiol.">
        <title>The Global Catalogue of Microorganisms (GCM) 10K type strain sequencing project: providing services to taxonomists for standard genome sequencing and annotation.</title>
        <authorList>
            <consortium name="The Broad Institute Genomics Platform"/>
            <consortium name="The Broad Institute Genome Sequencing Center for Infectious Disease"/>
            <person name="Wu L."/>
            <person name="Ma J."/>
        </authorList>
    </citation>
    <scope>NUCLEOTIDE SEQUENCE [LARGE SCALE GENOMIC DNA]</scope>
    <source>
        <strain evidence="2">JCM 17388</strain>
    </source>
</reference>
<dbReference type="EMBL" id="BAABAQ010000020">
    <property type="protein sequence ID" value="GAA4209124.1"/>
    <property type="molecule type" value="Genomic_DNA"/>
</dbReference>
<name>A0ABP8BL41_9ACTN</name>
<dbReference type="RefSeq" id="WP_344923091.1">
    <property type="nucleotide sequence ID" value="NZ_BAABAQ010000020.1"/>
</dbReference>
<proteinExistence type="predicted"/>